<sequence length="23" mass="2645">MAGFFASDQPLGFIFLRSKSIRR</sequence>
<accession>A0A382ZT62</accession>
<dbReference type="AlphaFoldDB" id="A0A382ZT62"/>
<name>A0A382ZT62_9ZZZZ</name>
<protein>
    <submittedName>
        <fullName evidence="1">Uncharacterized protein</fullName>
    </submittedName>
</protein>
<gene>
    <name evidence="1" type="ORF">METZ01_LOCUS451495</name>
</gene>
<organism evidence="1">
    <name type="scientific">marine metagenome</name>
    <dbReference type="NCBI Taxonomy" id="408172"/>
    <lineage>
        <taxon>unclassified sequences</taxon>
        <taxon>metagenomes</taxon>
        <taxon>ecological metagenomes</taxon>
    </lineage>
</organism>
<dbReference type="EMBL" id="UINC01186426">
    <property type="protein sequence ID" value="SVD98641.1"/>
    <property type="molecule type" value="Genomic_DNA"/>
</dbReference>
<proteinExistence type="predicted"/>
<evidence type="ECO:0000313" key="1">
    <source>
        <dbReference type="EMBL" id="SVD98641.1"/>
    </source>
</evidence>
<reference evidence="1" key="1">
    <citation type="submission" date="2018-05" db="EMBL/GenBank/DDBJ databases">
        <authorList>
            <person name="Lanie J.A."/>
            <person name="Ng W.-L."/>
            <person name="Kazmierczak K.M."/>
            <person name="Andrzejewski T.M."/>
            <person name="Davidsen T.M."/>
            <person name="Wayne K.J."/>
            <person name="Tettelin H."/>
            <person name="Glass J.I."/>
            <person name="Rusch D."/>
            <person name="Podicherti R."/>
            <person name="Tsui H.-C.T."/>
            <person name="Winkler M.E."/>
        </authorList>
    </citation>
    <scope>NUCLEOTIDE SEQUENCE</scope>
</reference>